<feature type="region of interest" description="Disordered" evidence="1">
    <location>
        <begin position="108"/>
        <end position="158"/>
    </location>
</feature>
<dbReference type="RefSeq" id="WP_394458082.1">
    <property type="nucleotide sequence ID" value="NZ_JBIGHZ010000001.1"/>
</dbReference>
<keyword evidence="3" id="KW-1185">Reference proteome</keyword>
<name>A0ABW7FRB4_9BURK</name>
<evidence type="ECO:0000313" key="2">
    <source>
        <dbReference type="EMBL" id="MFG6446870.1"/>
    </source>
</evidence>
<organism evidence="2 3">
    <name type="scientific">Roseateles rivi</name>
    <dbReference type="NCBI Taxonomy" id="3299028"/>
    <lineage>
        <taxon>Bacteria</taxon>
        <taxon>Pseudomonadati</taxon>
        <taxon>Pseudomonadota</taxon>
        <taxon>Betaproteobacteria</taxon>
        <taxon>Burkholderiales</taxon>
        <taxon>Sphaerotilaceae</taxon>
        <taxon>Roseateles</taxon>
    </lineage>
</organism>
<sequence>MVESTAPTAGDWARLFGQSELKAEPTSVSGASRFRLLGVVAPKGASIAVSSGGVALISVDGAPPKAVKVGARIEDGVHLLSVARHSANIKTKDGASLSLQLDTSAPMLSPDAQAMAPRFVPPPNQAETVQTENDSTTPARSAPADPANAGGPRLPIRH</sequence>
<gene>
    <name evidence="2" type="ORF">ACG0Z6_01295</name>
</gene>
<evidence type="ECO:0000256" key="1">
    <source>
        <dbReference type="SAM" id="MobiDB-lite"/>
    </source>
</evidence>
<evidence type="ECO:0008006" key="4">
    <source>
        <dbReference type="Google" id="ProtNLM"/>
    </source>
</evidence>
<proteinExistence type="predicted"/>
<evidence type="ECO:0000313" key="3">
    <source>
        <dbReference type="Proteomes" id="UP001606099"/>
    </source>
</evidence>
<protein>
    <recommendedName>
        <fullName evidence="4">Type II secretion system protein GspC N-terminal domain-containing protein</fullName>
    </recommendedName>
</protein>
<comment type="caution">
    <text evidence="2">The sequence shown here is derived from an EMBL/GenBank/DDBJ whole genome shotgun (WGS) entry which is preliminary data.</text>
</comment>
<accession>A0ABW7FRB4</accession>
<reference evidence="2 3" key="1">
    <citation type="submission" date="2024-08" db="EMBL/GenBank/DDBJ databases">
        <authorList>
            <person name="Lu H."/>
        </authorList>
    </citation>
    <scope>NUCLEOTIDE SEQUENCE [LARGE SCALE GENOMIC DNA]</scope>
    <source>
        <strain evidence="2 3">BYS180W</strain>
    </source>
</reference>
<feature type="compositionally biased region" description="Polar residues" evidence="1">
    <location>
        <begin position="125"/>
        <end position="139"/>
    </location>
</feature>
<dbReference type="Proteomes" id="UP001606099">
    <property type="component" value="Unassembled WGS sequence"/>
</dbReference>
<dbReference type="EMBL" id="JBIGHZ010000001">
    <property type="protein sequence ID" value="MFG6446870.1"/>
    <property type="molecule type" value="Genomic_DNA"/>
</dbReference>